<organism evidence="1 2">
    <name type="scientific">Hygrophoropsis aurantiaca</name>
    <dbReference type="NCBI Taxonomy" id="72124"/>
    <lineage>
        <taxon>Eukaryota</taxon>
        <taxon>Fungi</taxon>
        <taxon>Dikarya</taxon>
        <taxon>Basidiomycota</taxon>
        <taxon>Agaricomycotina</taxon>
        <taxon>Agaricomycetes</taxon>
        <taxon>Agaricomycetidae</taxon>
        <taxon>Boletales</taxon>
        <taxon>Coniophorineae</taxon>
        <taxon>Hygrophoropsidaceae</taxon>
        <taxon>Hygrophoropsis</taxon>
    </lineage>
</organism>
<reference evidence="1" key="1">
    <citation type="journal article" date="2021" name="New Phytol.">
        <title>Evolutionary innovations through gain and loss of genes in the ectomycorrhizal Boletales.</title>
        <authorList>
            <person name="Wu G."/>
            <person name="Miyauchi S."/>
            <person name="Morin E."/>
            <person name="Kuo A."/>
            <person name="Drula E."/>
            <person name="Varga T."/>
            <person name="Kohler A."/>
            <person name="Feng B."/>
            <person name="Cao Y."/>
            <person name="Lipzen A."/>
            <person name="Daum C."/>
            <person name="Hundley H."/>
            <person name="Pangilinan J."/>
            <person name="Johnson J."/>
            <person name="Barry K."/>
            <person name="LaButti K."/>
            <person name="Ng V."/>
            <person name="Ahrendt S."/>
            <person name="Min B."/>
            <person name="Choi I.G."/>
            <person name="Park H."/>
            <person name="Plett J.M."/>
            <person name="Magnuson J."/>
            <person name="Spatafora J.W."/>
            <person name="Nagy L.G."/>
            <person name="Henrissat B."/>
            <person name="Grigoriev I.V."/>
            <person name="Yang Z.L."/>
            <person name="Xu J."/>
            <person name="Martin F.M."/>
        </authorList>
    </citation>
    <scope>NUCLEOTIDE SEQUENCE</scope>
    <source>
        <strain evidence="1">ATCC 28755</strain>
    </source>
</reference>
<evidence type="ECO:0000313" key="2">
    <source>
        <dbReference type="Proteomes" id="UP000790377"/>
    </source>
</evidence>
<protein>
    <submittedName>
        <fullName evidence="1">Uncharacterized protein</fullName>
    </submittedName>
</protein>
<dbReference type="Proteomes" id="UP000790377">
    <property type="component" value="Unassembled WGS sequence"/>
</dbReference>
<dbReference type="EMBL" id="MU268066">
    <property type="protein sequence ID" value="KAH7906125.1"/>
    <property type="molecule type" value="Genomic_DNA"/>
</dbReference>
<sequence length="108" mass="12124">MRNSFSDCKWCSLLVVVWLCIGRTQCCTIAMLPGVESQLDIVTLRVRRRIIERVQMSRNSRVHMLHALDALVFAKLAAVSLSCTSLMITRVDPYVVARCAITSPNKGE</sequence>
<evidence type="ECO:0000313" key="1">
    <source>
        <dbReference type="EMBL" id="KAH7906125.1"/>
    </source>
</evidence>
<proteinExistence type="predicted"/>
<name>A0ACB7ZYL9_9AGAM</name>
<gene>
    <name evidence="1" type="ORF">BJ138DRAFT_1163344</name>
</gene>
<comment type="caution">
    <text evidence="1">The sequence shown here is derived from an EMBL/GenBank/DDBJ whole genome shotgun (WGS) entry which is preliminary data.</text>
</comment>
<accession>A0ACB7ZYL9</accession>
<keyword evidence="2" id="KW-1185">Reference proteome</keyword>